<sequence>MDQSYNSKDAAEALNKMRMICLGNEIWPHISCFLEREGWEDSVEIHKFEEPSCWRMTQSDAKGIFEVIWHMQGVLEDKKLPPIRGELMVAFGRGTELKARLLLRNITLLDATHTKFEDEEEDARKQMKGMNIENDENDNEREGTWTALHHPTDPRAPDCERAIDGGGSKTKRSVSFRNWCSRS</sequence>
<gene>
    <name evidence="2" type="ORF">C8J55DRAFT_488357</name>
</gene>
<feature type="region of interest" description="Disordered" evidence="1">
    <location>
        <begin position="129"/>
        <end position="183"/>
    </location>
</feature>
<accession>A0A9W9DR97</accession>
<reference evidence="2" key="2">
    <citation type="journal article" date="2023" name="Proc. Natl. Acad. Sci. U.S.A.">
        <title>A global phylogenomic analysis of the shiitake genus Lentinula.</title>
        <authorList>
            <person name="Sierra-Patev S."/>
            <person name="Min B."/>
            <person name="Naranjo-Ortiz M."/>
            <person name="Looney B."/>
            <person name="Konkel Z."/>
            <person name="Slot J.C."/>
            <person name="Sakamoto Y."/>
            <person name="Steenwyk J.L."/>
            <person name="Rokas A."/>
            <person name="Carro J."/>
            <person name="Camarero S."/>
            <person name="Ferreira P."/>
            <person name="Molpeceres G."/>
            <person name="Ruiz-Duenas F.J."/>
            <person name="Serrano A."/>
            <person name="Henrissat B."/>
            <person name="Drula E."/>
            <person name="Hughes K.W."/>
            <person name="Mata J.L."/>
            <person name="Ishikawa N.K."/>
            <person name="Vargas-Isla R."/>
            <person name="Ushijima S."/>
            <person name="Smith C.A."/>
            <person name="Donoghue J."/>
            <person name="Ahrendt S."/>
            <person name="Andreopoulos W."/>
            <person name="He G."/>
            <person name="LaButti K."/>
            <person name="Lipzen A."/>
            <person name="Ng V."/>
            <person name="Riley R."/>
            <person name="Sandor L."/>
            <person name="Barry K."/>
            <person name="Martinez A.T."/>
            <person name="Xiao Y."/>
            <person name="Gibbons J.G."/>
            <person name="Terashima K."/>
            <person name="Grigoriev I.V."/>
            <person name="Hibbett D."/>
        </authorList>
    </citation>
    <scope>NUCLEOTIDE SEQUENCE</scope>
    <source>
        <strain evidence="2">Sp2 HRB7682 ss15</strain>
    </source>
</reference>
<evidence type="ECO:0000313" key="2">
    <source>
        <dbReference type="EMBL" id="KAJ4482795.1"/>
    </source>
</evidence>
<evidence type="ECO:0000256" key="1">
    <source>
        <dbReference type="SAM" id="MobiDB-lite"/>
    </source>
</evidence>
<feature type="compositionally biased region" description="Basic and acidic residues" evidence="1">
    <location>
        <begin position="150"/>
        <end position="163"/>
    </location>
</feature>
<reference evidence="2" key="1">
    <citation type="submission" date="2022-08" db="EMBL/GenBank/DDBJ databases">
        <authorList>
            <consortium name="DOE Joint Genome Institute"/>
            <person name="Min B."/>
            <person name="Riley R."/>
            <person name="Sierra-Patev S."/>
            <person name="Naranjo-Ortiz M."/>
            <person name="Looney B."/>
            <person name="Konkel Z."/>
            <person name="Slot J.C."/>
            <person name="Sakamoto Y."/>
            <person name="Steenwyk J.L."/>
            <person name="Rokas A."/>
            <person name="Carro J."/>
            <person name="Camarero S."/>
            <person name="Ferreira P."/>
            <person name="Molpeceres G."/>
            <person name="Ruiz-Duenas F.J."/>
            <person name="Serrano A."/>
            <person name="Henrissat B."/>
            <person name="Drula E."/>
            <person name="Hughes K.W."/>
            <person name="Mata J.L."/>
            <person name="Ishikawa N.K."/>
            <person name="Vargas-Isla R."/>
            <person name="Ushijima S."/>
            <person name="Smith C.A."/>
            <person name="Ahrendt S."/>
            <person name="Andreopoulos W."/>
            <person name="He G."/>
            <person name="Labutti K."/>
            <person name="Lipzen A."/>
            <person name="Ng V."/>
            <person name="Sandor L."/>
            <person name="Barry K."/>
            <person name="Martinez A.T."/>
            <person name="Xiao Y."/>
            <person name="Gibbons J.G."/>
            <person name="Terashima K."/>
            <person name="Hibbett D.S."/>
            <person name="Grigoriev I.V."/>
        </authorList>
    </citation>
    <scope>NUCLEOTIDE SEQUENCE</scope>
    <source>
        <strain evidence="2">Sp2 HRB7682 ss15</strain>
    </source>
</reference>
<comment type="caution">
    <text evidence="2">The sequence shown here is derived from an EMBL/GenBank/DDBJ whole genome shotgun (WGS) entry which is preliminary data.</text>
</comment>
<proteinExistence type="predicted"/>
<organism evidence="2 3">
    <name type="scientific">Lentinula lateritia</name>
    <dbReference type="NCBI Taxonomy" id="40482"/>
    <lineage>
        <taxon>Eukaryota</taxon>
        <taxon>Fungi</taxon>
        <taxon>Dikarya</taxon>
        <taxon>Basidiomycota</taxon>
        <taxon>Agaricomycotina</taxon>
        <taxon>Agaricomycetes</taxon>
        <taxon>Agaricomycetidae</taxon>
        <taxon>Agaricales</taxon>
        <taxon>Marasmiineae</taxon>
        <taxon>Omphalotaceae</taxon>
        <taxon>Lentinula</taxon>
    </lineage>
</organism>
<name>A0A9W9DR97_9AGAR</name>
<dbReference type="EMBL" id="JANVFS010000013">
    <property type="protein sequence ID" value="KAJ4482795.1"/>
    <property type="molecule type" value="Genomic_DNA"/>
</dbReference>
<evidence type="ECO:0000313" key="3">
    <source>
        <dbReference type="Proteomes" id="UP001150238"/>
    </source>
</evidence>
<dbReference type="AlphaFoldDB" id="A0A9W9DR97"/>
<protein>
    <submittedName>
        <fullName evidence="2">Uncharacterized protein</fullName>
    </submittedName>
</protein>
<dbReference type="Proteomes" id="UP001150238">
    <property type="component" value="Unassembled WGS sequence"/>
</dbReference>